<name>A0A8X8ZMB8_SALSN</name>
<reference evidence="2" key="1">
    <citation type="submission" date="2018-01" db="EMBL/GenBank/DDBJ databases">
        <authorList>
            <person name="Mao J.F."/>
        </authorList>
    </citation>
    <scope>NUCLEOTIDE SEQUENCE</scope>
    <source>
        <strain evidence="2">Huo1</strain>
        <tissue evidence="2">Leaf</tissue>
    </source>
</reference>
<dbReference type="EMBL" id="PNBA02000010">
    <property type="protein sequence ID" value="KAG6409873.1"/>
    <property type="molecule type" value="Genomic_DNA"/>
</dbReference>
<evidence type="ECO:0000313" key="2">
    <source>
        <dbReference type="EMBL" id="KAG6409873.1"/>
    </source>
</evidence>
<proteinExistence type="predicted"/>
<evidence type="ECO:0000313" key="3">
    <source>
        <dbReference type="Proteomes" id="UP000298416"/>
    </source>
</evidence>
<keyword evidence="3" id="KW-1185">Reference proteome</keyword>
<evidence type="ECO:0000256" key="1">
    <source>
        <dbReference type="SAM" id="MobiDB-lite"/>
    </source>
</evidence>
<feature type="compositionally biased region" description="Basic and acidic residues" evidence="1">
    <location>
        <begin position="25"/>
        <end position="35"/>
    </location>
</feature>
<organism evidence="2">
    <name type="scientific">Salvia splendens</name>
    <name type="common">Scarlet sage</name>
    <dbReference type="NCBI Taxonomy" id="180675"/>
    <lineage>
        <taxon>Eukaryota</taxon>
        <taxon>Viridiplantae</taxon>
        <taxon>Streptophyta</taxon>
        <taxon>Embryophyta</taxon>
        <taxon>Tracheophyta</taxon>
        <taxon>Spermatophyta</taxon>
        <taxon>Magnoliopsida</taxon>
        <taxon>eudicotyledons</taxon>
        <taxon>Gunneridae</taxon>
        <taxon>Pentapetalae</taxon>
        <taxon>asterids</taxon>
        <taxon>lamiids</taxon>
        <taxon>Lamiales</taxon>
        <taxon>Lamiaceae</taxon>
        <taxon>Nepetoideae</taxon>
        <taxon>Mentheae</taxon>
        <taxon>Salviinae</taxon>
        <taxon>Salvia</taxon>
        <taxon>Salvia subgen. Calosphace</taxon>
        <taxon>core Calosphace</taxon>
    </lineage>
</organism>
<feature type="region of interest" description="Disordered" evidence="1">
    <location>
        <begin position="1"/>
        <end position="35"/>
    </location>
</feature>
<accession>A0A8X8ZMB8</accession>
<feature type="region of interest" description="Disordered" evidence="1">
    <location>
        <begin position="60"/>
        <end position="103"/>
    </location>
</feature>
<comment type="caution">
    <text evidence="2">The sequence shown here is derived from an EMBL/GenBank/DDBJ whole genome shotgun (WGS) entry which is preliminary data.</text>
</comment>
<dbReference type="Proteomes" id="UP000298416">
    <property type="component" value="Unassembled WGS sequence"/>
</dbReference>
<feature type="compositionally biased region" description="Basic and acidic residues" evidence="1">
    <location>
        <begin position="74"/>
        <end position="86"/>
    </location>
</feature>
<reference evidence="2" key="2">
    <citation type="submission" date="2020-08" db="EMBL/GenBank/DDBJ databases">
        <title>Plant Genome Project.</title>
        <authorList>
            <person name="Zhang R.-G."/>
        </authorList>
    </citation>
    <scope>NUCLEOTIDE SEQUENCE</scope>
    <source>
        <strain evidence="2">Huo1</strain>
        <tissue evidence="2">Leaf</tissue>
    </source>
</reference>
<dbReference type="AlphaFoldDB" id="A0A8X8ZMB8"/>
<gene>
    <name evidence="2" type="ORF">SASPL_127915</name>
</gene>
<sequence>MEAGAPSGLEESQVTVDEEEEDSGEDHAEIGDSNMEHVEENIDGVEMVCVVEDFEHFPPHAVEARRPNGQQQREGNHSGEIREVHLIGHGPPVYDESHAVESE</sequence>
<protein>
    <submittedName>
        <fullName evidence="2">Uncharacterized protein</fullName>
    </submittedName>
</protein>